<dbReference type="Proteomes" id="UP001164746">
    <property type="component" value="Chromosome 3"/>
</dbReference>
<evidence type="ECO:0000313" key="2">
    <source>
        <dbReference type="Proteomes" id="UP001164746"/>
    </source>
</evidence>
<reference evidence="1" key="1">
    <citation type="submission" date="2022-11" db="EMBL/GenBank/DDBJ databases">
        <title>Centuries of genome instability and evolution in soft-shell clam transmissible cancer (bioRxiv).</title>
        <authorList>
            <person name="Hart S.F.M."/>
            <person name="Yonemitsu M.A."/>
            <person name="Giersch R.M."/>
            <person name="Beal B.F."/>
            <person name="Arriagada G."/>
            <person name="Davis B.W."/>
            <person name="Ostrander E.A."/>
            <person name="Goff S.P."/>
            <person name="Metzger M.J."/>
        </authorList>
    </citation>
    <scope>NUCLEOTIDE SEQUENCE</scope>
    <source>
        <strain evidence="1">MELC-2E11</strain>
        <tissue evidence="1">Siphon/mantle</tissue>
    </source>
</reference>
<proteinExistence type="predicted"/>
<sequence>MEILVVYLYKNNGSISVAVERLAERLPIHKAKLATGNTGVICGPVIVANRATHPIHFNLHSTIIIGALTQRTPAALRDIEHAIGTLSALLQSARVPSLPVQETFVYQIGIVRVKISGTPSTTPAL</sequence>
<accession>A0ABY7DP89</accession>
<name>A0ABY7DP89_MYAAR</name>
<gene>
    <name evidence="1" type="ORF">MAR_023301</name>
</gene>
<evidence type="ECO:0000313" key="1">
    <source>
        <dbReference type="EMBL" id="WAQ98928.1"/>
    </source>
</evidence>
<organism evidence="1 2">
    <name type="scientific">Mya arenaria</name>
    <name type="common">Soft-shell clam</name>
    <dbReference type="NCBI Taxonomy" id="6604"/>
    <lineage>
        <taxon>Eukaryota</taxon>
        <taxon>Metazoa</taxon>
        <taxon>Spiralia</taxon>
        <taxon>Lophotrochozoa</taxon>
        <taxon>Mollusca</taxon>
        <taxon>Bivalvia</taxon>
        <taxon>Autobranchia</taxon>
        <taxon>Heteroconchia</taxon>
        <taxon>Euheterodonta</taxon>
        <taxon>Imparidentia</taxon>
        <taxon>Neoheterodontei</taxon>
        <taxon>Myida</taxon>
        <taxon>Myoidea</taxon>
        <taxon>Myidae</taxon>
        <taxon>Mya</taxon>
    </lineage>
</organism>
<keyword evidence="2" id="KW-1185">Reference proteome</keyword>
<protein>
    <submittedName>
        <fullName evidence="1">Uncharacterized protein</fullName>
    </submittedName>
</protein>
<dbReference type="EMBL" id="CP111014">
    <property type="protein sequence ID" value="WAQ98928.1"/>
    <property type="molecule type" value="Genomic_DNA"/>
</dbReference>